<sequence length="168" mass="18418">MTTFVLAYDVERSLASAKEKLNEGWLKALTREGLKPVGECVANWSGDQAFRLTSQMLQKRDNGMIEVDGILCASDQMALGVLKALNTNSINIPEEIAVSGFDDTPDSALYQPALTTIRQDFFTLGELIVESLLALLNEQPDGDTPDRITRIALTKNVEVSLVARKSTE</sequence>
<dbReference type="Pfam" id="PF13377">
    <property type="entry name" value="Peripla_BP_3"/>
    <property type="match status" value="1"/>
</dbReference>
<evidence type="ECO:0000313" key="6">
    <source>
        <dbReference type="Proteomes" id="UP001209854"/>
    </source>
</evidence>
<dbReference type="InterPro" id="IPR028082">
    <property type="entry name" value="Peripla_BP_I"/>
</dbReference>
<dbReference type="PANTHER" id="PTHR30146">
    <property type="entry name" value="LACI-RELATED TRANSCRIPTIONAL REPRESSOR"/>
    <property type="match status" value="1"/>
</dbReference>
<comment type="caution">
    <text evidence="5">The sequence shown here is derived from an EMBL/GenBank/DDBJ whole genome shotgun (WGS) entry which is preliminary data.</text>
</comment>
<proteinExistence type="predicted"/>
<gene>
    <name evidence="5" type="ORF">NX722_10420</name>
</gene>
<reference evidence="5 6" key="1">
    <citation type="submission" date="2022-10" db="EMBL/GenBank/DDBJ databases">
        <title>High-quality genome sequences of two octocoral-associated bacteria, Endozoicomonas euniceicola EF212 and Endozoicomonas gorgoniicola PS125.</title>
        <authorList>
            <person name="Chiou Y.-J."/>
            <person name="Chen Y.-H."/>
        </authorList>
    </citation>
    <scope>NUCLEOTIDE SEQUENCE [LARGE SCALE GENOMIC DNA]</scope>
    <source>
        <strain evidence="5 6">PS125</strain>
    </source>
</reference>
<evidence type="ECO:0000256" key="1">
    <source>
        <dbReference type="ARBA" id="ARBA00023015"/>
    </source>
</evidence>
<keyword evidence="6" id="KW-1185">Reference proteome</keyword>
<dbReference type="Proteomes" id="UP001209854">
    <property type="component" value="Unassembled WGS sequence"/>
</dbReference>
<organism evidence="5 6">
    <name type="scientific">Endozoicomonas gorgoniicola</name>
    <dbReference type="NCBI Taxonomy" id="1234144"/>
    <lineage>
        <taxon>Bacteria</taxon>
        <taxon>Pseudomonadati</taxon>
        <taxon>Pseudomonadota</taxon>
        <taxon>Gammaproteobacteria</taxon>
        <taxon>Oceanospirillales</taxon>
        <taxon>Endozoicomonadaceae</taxon>
        <taxon>Endozoicomonas</taxon>
    </lineage>
</organism>
<dbReference type="InterPro" id="IPR046335">
    <property type="entry name" value="LacI/GalR-like_sensor"/>
</dbReference>
<evidence type="ECO:0000259" key="4">
    <source>
        <dbReference type="Pfam" id="PF13377"/>
    </source>
</evidence>
<keyword evidence="2" id="KW-0238">DNA-binding</keyword>
<dbReference type="SUPFAM" id="SSF53822">
    <property type="entry name" value="Periplasmic binding protein-like I"/>
    <property type="match status" value="1"/>
</dbReference>
<protein>
    <submittedName>
        <fullName evidence="5">Substrate-binding domain-containing protein</fullName>
    </submittedName>
</protein>
<dbReference type="Gene3D" id="3.40.50.2300">
    <property type="match status" value="2"/>
</dbReference>
<keyword evidence="1" id="KW-0805">Transcription regulation</keyword>
<dbReference type="RefSeq" id="WP_262567916.1">
    <property type="nucleotide sequence ID" value="NZ_JAPFCC010000001.1"/>
</dbReference>
<name>A0ABT3MUK3_9GAMM</name>
<feature type="domain" description="Transcriptional regulator LacI/GalR-like sensor" evidence="4">
    <location>
        <begin position="2"/>
        <end position="167"/>
    </location>
</feature>
<evidence type="ECO:0000256" key="3">
    <source>
        <dbReference type="ARBA" id="ARBA00023163"/>
    </source>
</evidence>
<evidence type="ECO:0000313" key="5">
    <source>
        <dbReference type="EMBL" id="MCW7553043.1"/>
    </source>
</evidence>
<accession>A0ABT3MUK3</accession>
<evidence type="ECO:0000256" key="2">
    <source>
        <dbReference type="ARBA" id="ARBA00023125"/>
    </source>
</evidence>
<dbReference type="PANTHER" id="PTHR30146:SF153">
    <property type="entry name" value="LACTOSE OPERON REPRESSOR"/>
    <property type="match status" value="1"/>
</dbReference>
<keyword evidence="3" id="KW-0804">Transcription</keyword>
<dbReference type="EMBL" id="JAPFCC010000001">
    <property type="protein sequence ID" value="MCW7553043.1"/>
    <property type="molecule type" value="Genomic_DNA"/>
</dbReference>